<sequence length="191" mass="19357">MTYRIAHAGSSVSTRLATIILGSLLMTAAAKIQVPFYPVPMSMQSAVAVGLGLTLGSRLGAAAVFTYLLQGVAGFPVFASPHAAGISYLMGPTGGYILGFVCAAAVAGALRDWSRGKLPRIVIATTAASLSVYGPGLFWLGAYTGYGEGLLAAGVVPFLLGDALKIVLVACATQTSTKLLRKPGGNSSSCA</sequence>
<proteinExistence type="inferred from homology"/>
<comment type="subcellular location">
    <subcellularLocation>
        <location evidence="2">Cell membrane</location>
        <topology evidence="2">Multi-pass membrane protein</topology>
    </subcellularLocation>
</comment>
<evidence type="ECO:0000256" key="2">
    <source>
        <dbReference type="PIRNR" id="PIRNR016661"/>
    </source>
</evidence>
<protein>
    <recommendedName>
        <fullName evidence="2">Biotin transporter</fullName>
    </recommendedName>
</protein>
<dbReference type="Pfam" id="PF02632">
    <property type="entry name" value="BioY"/>
    <property type="match status" value="1"/>
</dbReference>
<keyword evidence="3" id="KW-0812">Transmembrane</keyword>
<dbReference type="AlphaFoldDB" id="A0A2V3TTD4"/>
<dbReference type="PANTHER" id="PTHR34295:SF1">
    <property type="entry name" value="BIOTIN TRANSPORTER BIOY"/>
    <property type="match status" value="1"/>
</dbReference>
<organism evidence="4 5">
    <name type="scientific">Chelatococcus asaccharovorans</name>
    <dbReference type="NCBI Taxonomy" id="28210"/>
    <lineage>
        <taxon>Bacteria</taxon>
        <taxon>Pseudomonadati</taxon>
        <taxon>Pseudomonadota</taxon>
        <taxon>Alphaproteobacteria</taxon>
        <taxon>Hyphomicrobiales</taxon>
        <taxon>Chelatococcaceae</taxon>
        <taxon>Chelatococcus</taxon>
    </lineage>
</organism>
<dbReference type="Gene3D" id="1.10.1760.20">
    <property type="match status" value="1"/>
</dbReference>
<evidence type="ECO:0000313" key="4">
    <source>
        <dbReference type="EMBL" id="PXW50921.1"/>
    </source>
</evidence>
<feature type="transmembrane region" description="Helical" evidence="3">
    <location>
        <begin position="89"/>
        <end position="110"/>
    </location>
</feature>
<comment type="similarity">
    <text evidence="1 2">Belongs to the BioY family.</text>
</comment>
<dbReference type="GO" id="GO:0015225">
    <property type="term" value="F:biotin transmembrane transporter activity"/>
    <property type="evidence" value="ECO:0007669"/>
    <property type="project" value="UniProtKB-UniRule"/>
</dbReference>
<keyword evidence="5" id="KW-1185">Reference proteome</keyword>
<dbReference type="InterPro" id="IPR003784">
    <property type="entry name" value="BioY"/>
</dbReference>
<feature type="transmembrane region" description="Helical" evidence="3">
    <location>
        <begin position="46"/>
        <end position="69"/>
    </location>
</feature>
<feature type="transmembrane region" description="Helical" evidence="3">
    <location>
        <begin position="149"/>
        <end position="172"/>
    </location>
</feature>
<dbReference type="GO" id="GO:0005886">
    <property type="term" value="C:plasma membrane"/>
    <property type="evidence" value="ECO:0007669"/>
    <property type="project" value="UniProtKB-SubCell"/>
</dbReference>
<dbReference type="PIRSF" id="PIRSF016661">
    <property type="entry name" value="BioY"/>
    <property type="match status" value="1"/>
</dbReference>
<dbReference type="PANTHER" id="PTHR34295">
    <property type="entry name" value="BIOTIN TRANSPORTER BIOY"/>
    <property type="match status" value="1"/>
</dbReference>
<dbReference type="Proteomes" id="UP000248021">
    <property type="component" value="Unassembled WGS sequence"/>
</dbReference>
<comment type="caution">
    <text evidence="4">The sequence shown here is derived from an EMBL/GenBank/DDBJ whole genome shotgun (WGS) entry which is preliminary data.</text>
</comment>
<dbReference type="RefSeq" id="WP_110378456.1">
    <property type="nucleotide sequence ID" value="NZ_JAHBRY010000004.1"/>
</dbReference>
<evidence type="ECO:0000256" key="3">
    <source>
        <dbReference type="SAM" id="Phobius"/>
    </source>
</evidence>
<name>A0A2V3TTD4_9HYPH</name>
<accession>A0A2V3TTD4</accession>
<reference evidence="4 5" key="1">
    <citation type="submission" date="2018-05" db="EMBL/GenBank/DDBJ databases">
        <title>Genomic Encyclopedia of Type Strains, Phase IV (KMG-IV): sequencing the most valuable type-strain genomes for metagenomic binning, comparative biology and taxonomic classification.</title>
        <authorList>
            <person name="Goeker M."/>
        </authorList>
    </citation>
    <scope>NUCLEOTIDE SEQUENCE [LARGE SCALE GENOMIC DNA]</scope>
    <source>
        <strain evidence="4 5">DSM 6462</strain>
    </source>
</reference>
<dbReference type="EMBL" id="QJJK01000022">
    <property type="protein sequence ID" value="PXW50921.1"/>
    <property type="molecule type" value="Genomic_DNA"/>
</dbReference>
<keyword evidence="2" id="KW-1003">Cell membrane</keyword>
<evidence type="ECO:0000256" key="1">
    <source>
        <dbReference type="ARBA" id="ARBA00010692"/>
    </source>
</evidence>
<keyword evidence="3" id="KW-1133">Transmembrane helix</keyword>
<feature type="transmembrane region" description="Helical" evidence="3">
    <location>
        <begin position="122"/>
        <end position="143"/>
    </location>
</feature>
<evidence type="ECO:0000313" key="5">
    <source>
        <dbReference type="Proteomes" id="UP000248021"/>
    </source>
</evidence>
<gene>
    <name evidence="4" type="ORF">C7450_12232</name>
</gene>
<keyword evidence="2 3" id="KW-0472">Membrane</keyword>
<keyword evidence="2" id="KW-0813">Transport</keyword>
<dbReference type="OrthoDB" id="9803495at2"/>